<evidence type="ECO:0000256" key="3">
    <source>
        <dbReference type="SAM" id="MobiDB-lite"/>
    </source>
</evidence>
<feature type="region of interest" description="Disordered" evidence="3">
    <location>
        <begin position="289"/>
        <end position="331"/>
    </location>
</feature>
<feature type="compositionally biased region" description="Polar residues" evidence="3">
    <location>
        <begin position="416"/>
        <end position="426"/>
    </location>
</feature>
<keyword evidence="6" id="KW-1185">Reference proteome</keyword>
<feature type="region of interest" description="Disordered" evidence="3">
    <location>
        <begin position="1043"/>
        <end position="1112"/>
    </location>
</feature>
<sequence>MKDHTPSFHIRGYQVQGPMNTLSYPDKTATSQESEKAQSNIVRSPISTIELHRPPVTTSLNTSSAQEDLICSSKKRHREFEPSDKNEKTSLVWPSRQTSALERPLKSKESHLGLEPACGQSTSSDLSSTFKPAQSFRHHCPSKPCIQRQPSVGAKQAYVHKSTHDQILKIKESYSNPVEDSLKKVSEERNKSSTPLSPEDSQCDASGHVHHSTPVVPLKTLSKGTKVEEKRKTDSSTPKSAIKQNLGPLSCHKTHQEKKRPRRPAIPNDVDELFTPDPMTYVVNPVHKSAKSKTDGGMIKSPTSEKDCSSSTATSSNTPVTGSCRKTHNSKVTDFPHPVFPHVAMPSVTLERVKLENVKLTCSEHRELKNRPVTSSGRLLKEDGDKSDKHVSHLSKKASLKTDAGASDHTSKSHCSHSPSRGMQTSEEGRKQVNEEDSIDMELDLGLSLALDFDLTQSSQSSEEEQLLSLQEMMERVTKPPGTPEKGAFSEPSTPGQHSRHLKTQPLATTTKPGLYKNNLDQMLKEINTNKKAKEIETQLLTACKEDLLRIAQYEEAEENQEEGISTEQQEFLQRYSLMSNAIREVPPGEVVFNLEKFGRLFSQDTLQLRQCIVHPQGTAQKTLLWSSPAQLRLHLNIGLFQEAYDCYSPCPTQVTRFLFKMMSVHNERMVSDKILQALCDIACTAAFQIVKNGSKQFKVWVPSLADVTLVLMNMGIAFVTLFPFQDLQPPFTEGDLLEDIYIKSDSPSNNKEQSTFPEHNCNNFLKYLAYCMGLCPRAYSDDELLLLLTVIGRMALDIRLILQSSVELYPLLYKLVNNIRDWNTMLPRICLALTNLTDDHHNMCLLVQLLPDNTRGKQLRRHLSLSMISKLLDGSCTYRPTEEEFQLSNLRPYLHCMQPSTLLRAMLRSQKDKEEDMGTLDQQSYYLCYSLLTLTNEASNFQFFPAHQKEQLLCLCSELETYVKCDIRESEKCLYRSKVKDLVARIYTKWQMLLQRTRPLHGKLYDYWQPRPGDTLISSQEEGKMDTSDDEGSIVMKDFPVEEEEQDKDANEVEENEVFSTAAVEEEEKIQEEMKAQDIKLDEEQEAGGEYPVDDKNQTDEAIDPEGVNLL</sequence>
<dbReference type="Proteomes" id="UP000472264">
    <property type="component" value="Chromosome 15"/>
</dbReference>
<feature type="compositionally biased region" description="Basic and acidic residues" evidence="3">
    <location>
        <begin position="1072"/>
        <end position="1083"/>
    </location>
</feature>
<feature type="compositionally biased region" description="Polar residues" evidence="3">
    <location>
        <begin position="56"/>
        <end position="66"/>
    </location>
</feature>
<dbReference type="AlphaFoldDB" id="A0A665VQG7"/>
<dbReference type="PANTHER" id="PTHR16046">
    <property type="entry name" value="SMC5-SMC6 COMPLEX LOCALIZATION FACTOR 2"/>
    <property type="match status" value="1"/>
</dbReference>
<feature type="region of interest" description="Disordered" evidence="3">
    <location>
        <begin position="478"/>
        <end position="513"/>
    </location>
</feature>
<dbReference type="InterPro" id="IPR044276">
    <property type="entry name" value="CANIN_dom"/>
</dbReference>
<reference evidence="5" key="2">
    <citation type="submission" date="2025-08" db="UniProtKB">
        <authorList>
            <consortium name="Ensembl"/>
        </authorList>
    </citation>
    <scope>IDENTIFICATION</scope>
</reference>
<feature type="compositionally biased region" description="Polar residues" evidence="3">
    <location>
        <begin position="119"/>
        <end position="132"/>
    </location>
</feature>
<evidence type="ECO:0000256" key="2">
    <source>
        <dbReference type="SAM" id="Coils"/>
    </source>
</evidence>
<keyword evidence="2" id="KW-0175">Coiled coil</keyword>
<dbReference type="InParanoid" id="A0A665VQG7"/>
<dbReference type="InterPro" id="IPR026161">
    <property type="entry name" value="FAM178"/>
</dbReference>
<dbReference type="Pfam" id="PF14816">
    <property type="entry name" value="CANIN"/>
    <property type="match status" value="1"/>
</dbReference>
<feature type="coiled-coil region" evidence="2">
    <location>
        <begin position="517"/>
        <end position="571"/>
    </location>
</feature>
<feature type="domain" description="Coiled-coil SMC6 And NSE5 INteracting (CANIN)" evidence="4">
    <location>
        <begin position="509"/>
        <end position="878"/>
    </location>
</feature>
<feature type="region of interest" description="Disordered" evidence="3">
    <location>
        <begin position="170"/>
        <end position="271"/>
    </location>
</feature>
<dbReference type="Ensembl" id="ENSENLT00000034983.1">
    <property type="protein sequence ID" value="ENSENLP00000034049.1"/>
    <property type="gene ID" value="ENSENLG00000014933.1"/>
</dbReference>
<reference evidence="5" key="1">
    <citation type="submission" date="2021-04" db="EMBL/GenBank/DDBJ databases">
        <authorList>
            <consortium name="Wellcome Sanger Institute Data Sharing"/>
        </authorList>
    </citation>
    <scope>NUCLEOTIDE SEQUENCE [LARGE SCALE GENOMIC DNA]</scope>
</reference>
<evidence type="ECO:0000313" key="5">
    <source>
        <dbReference type="Ensembl" id="ENSENLP00000034049.1"/>
    </source>
</evidence>
<evidence type="ECO:0000259" key="4">
    <source>
        <dbReference type="Pfam" id="PF14816"/>
    </source>
</evidence>
<feature type="region of interest" description="Disordered" evidence="3">
    <location>
        <begin position="369"/>
        <end position="432"/>
    </location>
</feature>
<evidence type="ECO:0000256" key="1">
    <source>
        <dbReference type="ARBA" id="ARBA00010311"/>
    </source>
</evidence>
<dbReference type="OMA" id="QQFEVWV"/>
<name>A0A665VQG7_ECHNA</name>
<feature type="region of interest" description="Disordered" evidence="3">
    <location>
        <begin position="1"/>
        <end position="151"/>
    </location>
</feature>
<evidence type="ECO:0000313" key="6">
    <source>
        <dbReference type="Proteomes" id="UP000472264"/>
    </source>
</evidence>
<feature type="compositionally biased region" description="Polar residues" evidence="3">
    <location>
        <begin position="192"/>
        <end position="204"/>
    </location>
</feature>
<feature type="compositionally biased region" description="Basic and acidic residues" evidence="3">
    <location>
        <begin position="103"/>
        <end position="112"/>
    </location>
</feature>
<feature type="compositionally biased region" description="Polar residues" evidence="3">
    <location>
        <begin position="309"/>
        <end position="321"/>
    </location>
</feature>
<organism evidence="5 6">
    <name type="scientific">Echeneis naucrates</name>
    <name type="common">Live sharksucker</name>
    <dbReference type="NCBI Taxonomy" id="173247"/>
    <lineage>
        <taxon>Eukaryota</taxon>
        <taxon>Metazoa</taxon>
        <taxon>Chordata</taxon>
        <taxon>Craniata</taxon>
        <taxon>Vertebrata</taxon>
        <taxon>Euteleostomi</taxon>
        <taxon>Actinopterygii</taxon>
        <taxon>Neopterygii</taxon>
        <taxon>Teleostei</taxon>
        <taxon>Neoteleostei</taxon>
        <taxon>Acanthomorphata</taxon>
        <taxon>Carangaria</taxon>
        <taxon>Carangiformes</taxon>
        <taxon>Echeneidae</taxon>
        <taxon>Echeneis</taxon>
    </lineage>
</organism>
<proteinExistence type="inferred from homology"/>
<gene>
    <name evidence="5" type="primary">slf2</name>
</gene>
<feature type="compositionally biased region" description="Basic and acidic residues" evidence="3">
    <location>
        <begin position="225"/>
        <end position="234"/>
    </location>
</feature>
<feature type="compositionally biased region" description="Basic and acidic residues" evidence="3">
    <location>
        <begin position="180"/>
        <end position="191"/>
    </location>
</feature>
<reference evidence="5" key="3">
    <citation type="submission" date="2025-09" db="UniProtKB">
        <authorList>
            <consortium name="Ensembl"/>
        </authorList>
    </citation>
    <scope>IDENTIFICATION</scope>
</reference>
<comment type="similarity">
    <text evidence="1">Belongs to the FAM178 family.</text>
</comment>
<feature type="compositionally biased region" description="Basic and acidic residues" evidence="3">
    <location>
        <begin position="78"/>
        <end position="88"/>
    </location>
</feature>
<feature type="compositionally biased region" description="Acidic residues" evidence="3">
    <location>
        <begin position="1043"/>
        <end position="1058"/>
    </location>
</feature>
<dbReference type="PANTHER" id="PTHR16046:SF9">
    <property type="entry name" value="SMC5-SMC6 COMPLEX LOCALIZATION FACTOR PROTEIN 2"/>
    <property type="match status" value="1"/>
</dbReference>
<feature type="compositionally biased region" description="Basic residues" evidence="3">
    <location>
        <begin position="252"/>
        <end position="263"/>
    </location>
</feature>
<feature type="compositionally biased region" description="Polar residues" evidence="3">
    <location>
        <begin position="17"/>
        <end position="47"/>
    </location>
</feature>
<accession>A0A665VQG7</accession>
<feature type="compositionally biased region" description="Basic and acidic residues" evidence="3">
    <location>
        <begin position="379"/>
        <end position="391"/>
    </location>
</feature>
<protein>
    <recommendedName>
        <fullName evidence="4">Coiled-coil SMC6 And NSE5 INteracting (CANIN) domain-containing protein</fullName>
    </recommendedName>
</protein>